<comment type="caution">
    <text evidence="2">The sequence shown here is derived from an EMBL/GenBank/DDBJ whole genome shotgun (WGS) entry which is preliminary data.</text>
</comment>
<dbReference type="Pfam" id="PF11231">
    <property type="entry name" value="DUF3034"/>
    <property type="match status" value="1"/>
</dbReference>
<evidence type="ECO:0000313" key="3">
    <source>
        <dbReference type="Proteomes" id="UP001528673"/>
    </source>
</evidence>
<feature type="signal peptide" evidence="1">
    <location>
        <begin position="1"/>
        <end position="26"/>
    </location>
</feature>
<dbReference type="Proteomes" id="UP001528673">
    <property type="component" value="Unassembled WGS sequence"/>
</dbReference>
<dbReference type="EMBL" id="JAQSIP010000006">
    <property type="protein sequence ID" value="MDD0839679.1"/>
    <property type="molecule type" value="Genomic_DNA"/>
</dbReference>
<dbReference type="RefSeq" id="WP_273952147.1">
    <property type="nucleotide sequence ID" value="NZ_JAQSIP010000006.1"/>
</dbReference>
<protein>
    <submittedName>
        <fullName evidence="2">DUF3034 family protein</fullName>
    </submittedName>
</protein>
<evidence type="ECO:0000256" key="1">
    <source>
        <dbReference type="SAM" id="SignalP"/>
    </source>
</evidence>
<reference evidence="2 3" key="1">
    <citation type="submission" date="2023-02" db="EMBL/GenBank/DDBJ databases">
        <title>Bacterial whole genomic sequence of Curvibacter sp. HBC61.</title>
        <authorList>
            <person name="Le V."/>
            <person name="Ko S.-R."/>
            <person name="Ahn C.-Y."/>
            <person name="Oh H.-M."/>
        </authorList>
    </citation>
    <scope>NUCLEOTIDE SEQUENCE [LARGE SCALE GENOMIC DNA]</scope>
    <source>
        <strain evidence="2 3">HBC61</strain>
    </source>
</reference>
<keyword evidence="3" id="KW-1185">Reference proteome</keyword>
<feature type="chain" id="PRO_5045564492" evidence="1">
    <location>
        <begin position="27"/>
        <end position="313"/>
    </location>
</feature>
<sequence>MTKHPPLIYSLTLLAAGALATGPTWADTGKLLLTGGVSSVEGAAGGGITPWAVIGSNATADEVGASVSVSRLNTRDYGLTSYSAAFGFGERLELSLGEQDFNASPAVALNGLGFNVANGQHIKMTIVGAKVRVAGDAVLDSDSLMPQIAIGLQHKSTNAGTLRPVLDFLNAKTSGTDLYASATKLLLAQGLLLNATLRYTNANQGGLLGFGSAAPGRNSRSLQPEFSVAYLLSKNVAIGAEYRFMPNNLEALGRAAGLGNALRQDHWKDLFIAWAPNKNVSITAAYVDLGRVVPGVTGNRRQSGLFLSTQWAF</sequence>
<organism evidence="2 3">
    <name type="scientific">Curvibacter cyanobacteriorum</name>
    <dbReference type="NCBI Taxonomy" id="3026422"/>
    <lineage>
        <taxon>Bacteria</taxon>
        <taxon>Pseudomonadati</taxon>
        <taxon>Pseudomonadota</taxon>
        <taxon>Betaproteobacteria</taxon>
        <taxon>Burkholderiales</taxon>
        <taxon>Comamonadaceae</taxon>
        <taxon>Curvibacter</taxon>
    </lineage>
</organism>
<name>A0ABT5N267_9BURK</name>
<dbReference type="InterPro" id="IPR021393">
    <property type="entry name" value="DUF3034"/>
</dbReference>
<keyword evidence="1" id="KW-0732">Signal</keyword>
<proteinExistence type="predicted"/>
<gene>
    <name evidence="2" type="ORF">PSQ40_13925</name>
</gene>
<accession>A0ABT5N267</accession>
<evidence type="ECO:0000313" key="2">
    <source>
        <dbReference type="EMBL" id="MDD0839679.1"/>
    </source>
</evidence>